<reference evidence="1" key="1">
    <citation type="journal article" date="2019" name="bioRxiv">
        <title>The Genome of the Zebra Mussel, Dreissena polymorpha: A Resource for Invasive Species Research.</title>
        <authorList>
            <person name="McCartney M.A."/>
            <person name="Auch B."/>
            <person name="Kono T."/>
            <person name="Mallez S."/>
            <person name="Zhang Y."/>
            <person name="Obille A."/>
            <person name="Becker A."/>
            <person name="Abrahante J.E."/>
            <person name="Garbe J."/>
            <person name="Badalamenti J.P."/>
            <person name="Herman A."/>
            <person name="Mangelson H."/>
            <person name="Liachko I."/>
            <person name="Sullivan S."/>
            <person name="Sone E.D."/>
            <person name="Koren S."/>
            <person name="Silverstein K.A.T."/>
            <person name="Beckman K.B."/>
            <person name="Gohl D.M."/>
        </authorList>
    </citation>
    <scope>NUCLEOTIDE SEQUENCE</scope>
    <source>
        <strain evidence="1">Duluth1</strain>
        <tissue evidence="1">Whole animal</tissue>
    </source>
</reference>
<proteinExistence type="predicted"/>
<dbReference type="EMBL" id="JAIWYP010000013">
    <property type="protein sequence ID" value="KAH3719987.1"/>
    <property type="molecule type" value="Genomic_DNA"/>
</dbReference>
<evidence type="ECO:0000313" key="2">
    <source>
        <dbReference type="Proteomes" id="UP000828390"/>
    </source>
</evidence>
<dbReference type="AlphaFoldDB" id="A0A9D4HII7"/>
<protein>
    <submittedName>
        <fullName evidence="1">Uncharacterized protein</fullName>
    </submittedName>
</protein>
<comment type="caution">
    <text evidence="1">The sequence shown here is derived from an EMBL/GenBank/DDBJ whole genome shotgun (WGS) entry which is preliminary data.</text>
</comment>
<reference evidence="1" key="2">
    <citation type="submission" date="2020-11" db="EMBL/GenBank/DDBJ databases">
        <authorList>
            <person name="McCartney M.A."/>
            <person name="Auch B."/>
            <person name="Kono T."/>
            <person name="Mallez S."/>
            <person name="Becker A."/>
            <person name="Gohl D.M."/>
            <person name="Silverstein K.A.T."/>
            <person name="Koren S."/>
            <person name="Bechman K.B."/>
            <person name="Herman A."/>
            <person name="Abrahante J.E."/>
            <person name="Garbe J."/>
        </authorList>
    </citation>
    <scope>NUCLEOTIDE SEQUENCE</scope>
    <source>
        <strain evidence="1">Duluth1</strain>
        <tissue evidence="1">Whole animal</tissue>
    </source>
</reference>
<evidence type="ECO:0000313" key="1">
    <source>
        <dbReference type="EMBL" id="KAH3719987.1"/>
    </source>
</evidence>
<sequence length="123" mass="14311">MSPHHHEDIQTDPPPAIIRTNALPKFHEDWRINVTVKSRVLTCEQICTLRPCFSTNPHFQTQHLKKDLTINVTSRVFTRFIFNLTHFEHNTDIIVTISFTTFHDDQTINVACCVLTRQNLDDA</sequence>
<keyword evidence="2" id="KW-1185">Reference proteome</keyword>
<name>A0A9D4HII7_DREPO</name>
<dbReference type="Proteomes" id="UP000828390">
    <property type="component" value="Unassembled WGS sequence"/>
</dbReference>
<gene>
    <name evidence="1" type="ORF">DPMN_062874</name>
</gene>
<accession>A0A9D4HII7</accession>
<organism evidence="1 2">
    <name type="scientific">Dreissena polymorpha</name>
    <name type="common">Zebra mussel</name>
    <name type="synonym">Mytilus polymorpha</name>
    <dbReference type="NCBI Taxonomy" id="45954"/>
    <lineage>
        <taxon>Eukaryota</taxon>
        <taxon>Metazoa</taxon>
        <taxon>Spiralia</taxon>
        <taxon>Lophotrochozoa</taxon>
        <taxon>Mollusca</taxon>
        <taxon>Bivalvia</taxon>
        <taxon>Autobranchia</taxon>
        <taxon>Heteroconchia</taxon>
        <taxon>Euheterodonta</taxon>
        <taxon>Imparidentia</taxon>
        <taxon>Neoheterodontei</taxon>
        <taxon>Myida</taxon>
        <taxon>Dreissenoidea</taxon>
        <taxon>Dreissenidae</taxon>
        <taxon>Dreissena</taxon>
    </lineage>
</organism>